<gene>
    <name evidence="8" type="ORF">DID88_003668</name>
</gene>
<dbReference type="GO" id="GO:0005506">
    <property type="term" value="F:iron ion binding"/>
    <property type="evidence" value="ECO:0007669"/>
    <property type="project" value="InterPro"/>
</dbReference>
<dbReference type="PANTHER" id="PTHR24305">
    <property type="entry name" value="CYTOCHROME P450"/>
    <property type="match status" value="1"/>
</dbReference>
<keyword evidence="3" id="KW-0349">Heme</keyword>
<dbReference type="PANTHER" id="PTHR24305:SF210">
    <property type="entry name" value="CYTOCHROME P450 MONOOXYGENASE ASQL-RELATED"/>
    <property type="match status" value="1"/>
</dbReference>
<dbReference type="EMBL" id="QKRW01000018">
    <property type="protein sequence ID" value="RAL63624.1"/>
    <property type="molecule type" value="Genomic_DNA"/>
</dbReference>
<evidence type="ECO:0000256" key="7">
    <source>
        <dbReference type="SAM" id="Phobius"/>
    </source>
</evidence>
<comment type="caution">
    <text evidence="8">The sequence shown here is derived from an EMBL/GenBank/DDBJ whole genome shotgun (WGS) entry which is preliminary data.</text>
</comment>
<evidence type="ECO:0008006" key="10">
    <source>
        <dbReference type="Google" id="ProtNLM"/>
    </source>
</evidence>
<evidence type="ECO:0000256" key="2">
    <source>
        <dbReference type="ARBA" id="ARBA00010617"/>
    </source>
</evidence>
<dbReference type="Gene3D" id="1.10.630.10">
    <property type="entry name" value="Cytochrome P450"/>
    <property type="match status" value="1"/>
</dbReference>
<name>A0A395IUU8_9HELO</name>
<dbReference type="PRINTS" id="PR00463">
    <property type="entry name" value="EP450I"/>
</dbReference>
<evidence type="ECO:0000256" key="4">
    <source>
        <dbReference type="ARBA" id="ARBA00022723"/>
    </source>
</evidence>
<keyword evidence="6" id="KW-0843">Virulence</keyword>
<comment type="similarity">
    <text evidence="2">Belongs to the cytochrome P450 family.</text>
</comment>
<proteinExistence type="inferred from homology"/>
<dbReference type="GO" id="GO:0016705">
    <property type="term" value="F:oxidoreductase activity, acting on paired donors, with incorporation or reduction of molecular oxygen"/>
    <property type="evidence" value="ECO:0007669"/>
    <property type="project" value="InterPro"/>
</dbReference>
<dbReference type="Proteomes" id="UP000249056">
    <property type="component" value="Unassembled WGS sequence"/>
</dbReference>
<accession>A0A395IUU8</accession>
<evidence type="ECO:0000256" key="5">
    <source>
        <dbReference type="ARBA" id="ARBA00023004"/>
    </source>
</evidence>
<sequence>MDKLISLREPNALHWWSFSALIASLTLFTWLFSGSSFIPWPLFQGHHIGFYRECPLPGLCAKENSCIELYHYMKSTGLSFGLPRMKFHSPMREPGMRFMHHTAEHPISPKSPFWYRPRINNGSYGIMASPPSEHGRFRRVFAAAFTEKSMREHEPMILQYANILISQLKTEASKKAPVDIVDWFEYAAFDIVGDLAFSKSFHSLENNEFHYLVNALRNPKDLPTEADGLQQITELLHTPKAGAGETPGKSDLMTYFTERGDGKGLSIIETENAIGDIMIAGSETVASTLAAICYHIVRNPEAYRLLTTEIRQSFEREENIVASAVGELPYLNAVMNEAMRLCPSLPMVLPRMVTEPGMEACGYWLPPGTLVTFCQLAAYTSPANFASPKEFIPERWLPDSQFKPTIQRFTTHSALVHGTVWERHLGSRKCG</sequence>
<dbReference type="GO" id="GO:0004497">
    <property type="term" value="F:monooxygenase activity"/>
    <property type="evidence" value="ECO:0007669"/>
    <property type="project" value="InterPro"/>
</dbReference>
<dbReference type="InterPro" id="IPR036396">
    <property type="entry name" value="Cyt_P450_sf"/>
</dbReference>
<evidence type="ECO:0000313" key="8">
    <source>
        <dbReference type="EMBL" id="RAL63624.1"/>
    </source>
</evidence>
<dbReference type="SUPFAM" id="SSF48264">
    <property type="entry name" value="Cytochrome P450"/>
    <property type="match status" value="1"/>
</dbReference>
<protein>
    <recommendedName>
        <fullName evidence="10">Cytochrome P450</fullName>
    </recommendedName>
</protein>
<feature type="transmembrane region" description="Helical" evidence="7">
    <location>
        <begin position="12"/>
        <end position="32"/>
    </location>
</feature>
<evidence type="ECO:0000256" key="3">
    <source>
        <dbReference type="ARBA" id="ARBA00022617"/>
    </source>
</evidence>
<dbReference type="InterPro" id="IPR002401">
    <property type="entry name" value="Cyt_P450_E_grp-I"/>
</dbReference>
<dbReference type="InterPro" id="IPR050121">
    <property type="entry name" value="Cytochrome_P450_monoxygenase"/>
</dbReference>
<dbReference type="OrthoDB" id="1470350at2759"/>
<evidence type="ECO:0000256" key="6">
    <source>
        <dbReference type="ARBA" id="ARBA00023026"/>
    </source>
</evidence>
<dbReference type="Pfam" id="PF00067">
    <property type="entry name" value="p450"/>
    <property type="match status" value="2"/>
</dbReference>
<keyword evidence="7" id="KW-1133">Transmembrane helix</keyword>
<dbReference type="AlphaFoldDB" id="A0A395IUU8"/>
<evidence type="ECO:0000313" key="9">
    <source>
        <dbReference type="Proteomes" id="UP000249056"/>
    </source>
</evidence>
<keyword evidence="9" id="KW-1185">Reference proteome</keyword>
<evidence type="ECO:0000256" key="1">
    <source>
        <dbReference type="ARBA" id="ARBA00001971"/>
    </source>
</evidence>
<keyword evidence="4" id="KW-0479">Metal-binding</keyword>
<dbReference type="InterPro" id="IPR001128">
    <property type="entry name" value="Cyt_P450"/>
</dbReference>
<comment type="cofactor">
    <cofactor evidence="1">
        <name>heme</name>
        <dbReference type="ChEBI" id="CHEBI:30413"/>
    </cofactor>
</comment>
<keyword evidence="7" id="KW-0812">Transmembrane</keyword>
<dbReference type="GO" id="GO:0020037">
    <property type="term" value="F:heme binding"/>
    <property type="evidence" value="ECO:0007669"/>
    <property type="project" value="InterPro"/>
</dbReference>
<reference evidence="8 9" key="1">
    <citation type="submission" date="2018-06" db="EMBL/GenBank/DDBJ databases">
        <title>Genome Sequence of the Brown Rot Fungal Pathogen Monilinia fructigena.</title>
        <authorList>
            <person name="Landi L."/>
            <person name="De Miccolis Angelini R.M."/>
            <person name="Pollastro S."/>
            <person name="Abate D."/>
            <person name="Faretra F."/>
            <person name="Romanazzi G."/>
        </authorList>
    </citation>
    <scope>NUCLEOTIDE SEQUENCE [LARGE SCALE GENOMIC DNA]</scope>
    <source>
        <strain evidence="8 9">Mfrg269</strain>
    </source>
</reference>
<keyword evidence="5" id="KW-0408">Iron</keyword>
<keyword evidence="7" id="KW-0472">Membrane</keyword>
<organism evidence="8 9">
    <name type="scientific">Monilinia fructigena</name>
    <dbReference type="NCBI Taxonomy" id="38457"/>
    <lineage>
        <taxon>Eukaryota</taxon>
        <taxon>Fungi</taxon>
        <taxon>Dikarya</taxon>
        <taxon>Ascomycota</taxon>
        <taxon>Pezizomycotina</taxon>
        <taxon>Leotiomycetes</taxon>
        <taxon>Helotiales</taxon>
        <taxon>Sclerotiniaceae</taxon>
        <taxon>Monilinia</taxon>
    </lineage>
</organism>